<feature type="domain" description="NACHT conflict system C-terminal helical" evidence="1">
    <location>
        <begin position="20"/>
        <end position="69"/>
    </location>
</feature>
<dbReference type="Proteomes" id="UP000252085">
    <property type="component" value="Unassembled WGS sequence"/>
</dbReference>
<organism evidence="2 3">
    <name type="scientific">Nostoc punctiforme NIES-2108</name>
    <dbReference type="NCBI Taxonomy" id="1356359"/>
    <lineage>
        <taxon>Bacteria</taxon>
        <taxon>Bacillati</taxon>
        <taxon>Cyanobacteriota</taxon>
        <taxon>Cyanophyceae</taxon>
        <taxon>Nostocales</taxon>
        <taxon>Nostocaceae</taxon>
        <taxon>Nostoc</taxon>
    </lineage>
</organism>
<dbReference type="InterPro" id="IPR054501">
    <property type="entry name" value="NCH2"/>
</dbReference>
<comment type="caution">
    <text evidence="2">The sequence shown here is derived from an EMBL/GenBank/DDBJ whole genome shotgun (WGS) entry which is preliminary data.</text>
</comment>
<dbReference type="EMBL" id="LXQE01000125">
    <property type="protein sequence ID" value="RCJ38055.1"/>
    <property type="molecule type" value="Genomic_DNA"/>
</dbReference>
<protein>
    <recommendedName>
        <fullName evidence="1">NACHT conflict system C-terminal helical domain-containing protein</fullName>
    </recommendedName>
</protein>
<evidence type="ECO:0000259" key="1">
    <source>
        <dbReference type="Pfam" id="PF22727"/>
    </source>
</evidence>
<gene>
    <name evidence="2" type="ORF">A6769_09880</name>
</gene>
<name>A0A367RNI8_NOSPU</name>
<evidence type="ECO:0000313" key="3">
    <source>
        <dbReference type="Proteomes" id="UP000252085"/>
    </source>
</evidence>
<reference evidence="2 3" key="1">
    <citation type="submission" date="2016-04" db="EMBL/GenBank/DDBJ databases">
        <authorList>
            <person name="Evans L.H."/>
            <person name="Alamgir A."/>
            <person name="Owens N."/>
            <person name="Weber N.D."/>
            <person name="Virtaneva K."/>
            <person name="Barbian K."/>
            <person name="Babar A."/>
            <person name="Rosenke K."/>
        </authorList>
    </citation>
    <scope>NUCLEOTIDE SEQUENCE [LARGE SCALE GENOMIC DNA]</scope>
    <source>
        <strain evidence="2">NIES-2108</strain>
    </source>
</reference>
<evidence type="ECO:0000313" key="2">
    <source>
        <dbReference type="EMBL" id="RCJ38055.1"/>
    </source>
</evidence>
<dbReference type="AlphaFoldDB" id="A0A367RNI8"/>
<sequence>MEVADFDEEQIAIFAHNWFRLINWQFSYKQAKLLQQYYNSNKLLVNCLNIDCNISEKIRQEIEHNLLLPISKLETENNKEIS</sequence>
<proteinExistence type="predicted"/>
<accession>A0A367RNI8</accession>
<dbReference type="Pfam" id="PF22727">
    <property type="entry name" value="NCH2"/>
    <property type="match status" value="1"/>
</dbReference>